<dbReference type="OrthoDB" id="426718at2759"/>
<dbReference type="Pfam" id="PF01764">
    <property type="entry name" value="Lipase_3"/>
    <property type="match status" value="1"/>
</dbReference>
<dbReference type="InterPro" id="IPR051299">
    <property type="entry name" value="AB_hydrolase_lip/est"/>
</dbReference>
<evidence type="ECO:0008006" key="8">
    <source>
        <dbReference type="Google" id="ProtNLM"/>
    </source>
</evidence>
<feature type="signal peptide" evidence="3">
    <location>
        <begin position="1"/>
        <end position="17"/>
    </location>
</feature>
<evidence type="ECO:0000313" key="7">
    <source>
        <dbReference type="Proteomes" id="UP000606974"/>
    </source>
</evidence>
<evidence type="ECO:0000259" key="5">
    <source>
        <dbReference type="Pfam" id="PF03893"/>
    </source>
</evidence>
<gene>
    <name evidence="6" type="ORF">GJ744_008970</name>
</gene>
<dbReference type="InterPro" id="IPR002921">
    <property type="entry name" value="Fungal_lipase-type"/>
</dbReference>
<reference evidence="6" key="1">
    <citation type="submission" date="2020-02" db="EMBL/GenBank/DDBJ databases">
        <authorList>
            <person name="Palmer J.M."/>
        </authorList>
    </citation>
    <scope>NUCLEOTIDE SEQUENCE</scope>
    <source>
        <strain evidence="6">EPUS1.4</strain>
        <tissue evidence="6">Thallus</tissue>
    </source>
</reference>
<feature type="domain" description="Fungal lipase-type" evidence="4">
    <location>
        <begin position="101"/>
        <end position="230"/>
    </location>
</feature>
<comment type="caution">
    <text evidence="6">The sequence shown here is derived from an EMBL/GenBank/DDBJ whole genome shotgun (WGS) entry which is preliminary data.</text>
</comment>
<dbReference type="EMBL" id="JAACFV010000050">
    <property type="protein sequence ID" value="KAF7508723.1"/>
    <property type="molecule type" value="Genomic_DNA"/>
</dbReference>
<keyword evidence="2" id="KW-0378">Hydrolase</keyword>
<dbReference type="GO" id="GO:0016042">
    <property type="term" value="P:lipid catabolic process"/>
    <property type="evidence" value="ECO:0007669"/>
    <property type="project" value="InterPro"/>
</dbReference>
<dbReference type="PANTHER" id="PTHR46640">
    <property type="entry name" value="TRIACYLGLYCEROL LIPASE, PUTATIVE (AFU_ORTHOLOGUE AFUA_6G06510)-RELATED"/>
    <property type="match status" value="1"/>
</dbReference>
<evidence type="ECO:0000256" key="3">
    <source>
        <dbReference type="SAM" id="SignalP"/>
    </source>
</evidence>
<dbReference type="AlphaFoldDB" id="A0A8H7E5A5"/>
<feature type="domain" description="Mono-/di-acylglycerol lipase N-terminal" evidence="5">
    <location>
        <begin position="5"/>
        <end position="75"/>
    </location>
</feature>
<feature type="chain" id="PRO_5034637272" description="Fungal lipase-like domain-containing protein" evidence="3">
    <location>
        <begin position="18"/>
        <end position="299"/>
    </location>
</feature>
<sequence length="299" mass="31660">MLQVISVLCCLIISIYAAPTSLVARDVSADVLGRLNLWEQYAAAAYCVANNNSPGTKVTCAAGNCPLVEAATTTTLIEFQNSLLTDVTGLVAVDSTNQKVVVSFRGSKSARNWLTNIDFIAIPSDICLFCGVHQGFWKSWVEARPRILTAVEEAVAQNPGYGIVSTGHSLGGALATLAAANLRNSGYDVALYTYGSPQVGTQVTANYISNQPGGNYRVTHTNDIVPKLPSGVVGYGHVSPEYFIKSGNNVPVTSTDIDVIQGISLTAGNQGTFPPSIDAHLWYFNAISACSPGGFEFKE</sequence>
<accession>A0A8H7E5A5</accession>
<dbReference type="InterPro" id="IPR029058">
    <property type="entry name" value="AB_hydrolase_fold"/>
</dbReference>
<dbReference type="PANTHER" id="PTHR46640:SF1">
    <property type="entry name" value="FUNGAL LIPASE-LIKE DOMAIN-CONTAINING PROTEIN-RELATED"/>
    <property type="match status" value="1"/>
</dbReference>
<protein>
    <recommendedName>
        <fullName evidence="8">Fungal lipase-like domain-containing protein</fullName>
    </recommendedName>
</protein>
<dbReference type="CDD" id="cd00519">
    <property type="entry name" value="Lipase_3"/>
    <property type="match status" value="1"/>
</dbReference>
<dbReference type="Gene3D" id="3.40.50.1820">
    <property type="entry name" value="alpha/beta hydrolase"/>
    <property type="match status" value="1"/>
</dbReference>
<organism evidence="6 7">
    <name type="scientific">Endocarpon pusillum</name>
    <dbReference type="NCBI Taxonomy" id="364733"/>
    <lineage>
        <taxon>Eukaryota</taxon>
        <taxon>Fungi</taxon>
        <taxon>Dikarya</taxon>
        <taxon>Ascomycota</taxon>
        <taxon>Pezizomycotina</taxon>
        <taxon>Eurotiomycetes</taxon>
        <taxon>Chaetothyriomycetidae</taxon>
        <taxon>Verrucariales</taxon>
        <taxon>Verrucariaceae</taxon>
        <taxon>Endocarpon</taxon>
    </lineage>
</organism>
<dbReference type="Pfam" id="PF03893">
    <property type="entry name" value="Lipase3_N"/>
    <property type="match status" value="1"/>
</dbReference>
<evidence type="ECO:0000313" key="6">
    <source>
        <dbReference type="EMBL" id="KAF7508723.1"/>
    </source>
</evidence>
<name>A0A8H7E5A5_9EURO</name>
<evidence type="ECO:0000256" key="2">
    <source>
        <dbReference type="ARBA" id="ARBA00022801"/>
    </source>
</evidence>
<dbReference type="InterPro" id="IPR005592">
    <property type="entry name" value="Mono/diacylglycerol_lipase_N"/>
</dbReference>
<dbReference type="SUPFAM" id="SSF53474">
    <property type="entry name" value="alpha/beta-Hydrolases"/>
    <property type="match status" value="1"/>
</dbReference>
<dbReference type="GO" id="GO:0016787">
    <property type="term" value="F:hydrolase activity"/>
    <property type="evidence" value="ECO:0007669"/>
    <property type="project" value="UniProtKB-KW"/>
</dbReference>
<keyword evidence="1 3" id="KW-0732">Signal</keyword>
<evidence type="ECO:0000259" key="4">
    <source>
        <dbReference type="Pfam" id="PF01764"/>
    </source>
</evidence>
<proteinExistence type="predicted"/>
<keyword evidence="7" id="KW-1185">Reference proteome</keyword>
<dbReference type="Proteomes" id="UP000606974">
    <property type="component" value="Unassembled WGS sequence"/>
</dbReference>
<evidence type="ECO:0000256" key="1">
    <source>
        <dbReference type="ARBA" id="ARBA00022729"/>
    </source>
</evidence>